<name>A0ABR2VS17_9FUNG</name>
<protein>
    <submittedName>
        <fullName evidence="3">DnaJ-like protein</fullName>
    </submittedName>
</protein>
<dbReference type="Proteomes" id="UP001479436">
    <property type="component" value="Unassembled WGS sequence"/>
</dbReference>
<dbReference type="Pfam" id="PF14308">
    <property type="entry name" value="DnaJ-X"/>
    <property type="match status" value="1"/>
</dbReference>
<feature type="compositionally biased region" description="Basic and acidic residues" evidence="1">
    <location>
        <begin position="213"/>
        <end position="231"/>
    </location>
</feature>
<evidence type="ECO:0000259" key="2">
    <source>
        <dbReference type="PROSITE" id="PS50076"/>
    </source>
</evidence>
<dbReference type="Pfam" id="PF00226">
    <property type="entry name" value="DnaJ"/>
    <property type="match status" value="1"/>
</dbReference>
<evidence type="ECO:0000313" key="3">
    <source>
        <dbReference type="EMBL" id="KAK9696193.1"/>
    </source>
</evidence>
<dbReference type="PRINTS" id="PR00625">
    <property type="entry name" value="JDOMAIN"/>
</dbReference>
<dbReference type="PANTHER" id="PTHR44924:SF1">
    <property type="entry name" value="DNAJ SUBFAMILY A MEMBER 2"/>
    <property type="match status" value="1"/>
</dbReference>
<feature type="domain" description="J" evidence="2">
    <location>
        <begin position="91"/>
        <end position="155"/>
    </location>
</feature>
<accession>A0ABR2VS17</accession>
<evidence type="ECO:0000313" key="4">
    <source>
        <dbReference type="Proteomes" id="UP001479436"/>
    </source>
</evidence>
<dbReference type="CDD" id="cd06257">
    <property type="entry name" value="DnaJ"/>
    <property type="match status" value="1"/>
</dbReference>
<sequence length="427" mass="47722">MSASIISSHKPAHATVKCPKCQTLFEFSLPTQPSSGKAQVQCFSCNNVAEIDAASYINNTLNTPKTGSTGNGNTSERSWRIGTDDNPVSTEYYDILGVAPTATAGEIKKKYYNLAMKYHPDKNQEADAEEVFKKISEAYQVLSDPVLRKKYNEYGPQNNIAPEGGFVNPQDFFKQQFGGDRFVDWIGEISIAQDFKEAMQESNPESEEAALSEEEKKAKEEQQSEERSKARAERVNKLAENLTNKLAMFTESSGDEESVAKFKAYIQHEANDLQAESYGVELLHAIGYTYSLKARQCLGRDEFLGIGRYFHQFREKSHILGETYSTLRSAMDMQSTFTQLQDADKKGLDAEARTALEEQAAQKGLNALWRGSKLEVESVLRDVCDNVLGDPSCPRHVIKKRAQALKIIGFIFEKAQAEPVAEVEEKK</sequence>
<gene>
    <name evidence="3" type="primary">CAJ1_1</name>
    <name evidence="3" type="ORF">K7432_012604</name>
</gene>
<dbReference type="InterPro" id="IPR026894">
    <property type="entry name" value="DnaJ_X"/>
</dbReference>
<comment type="caution">
    <text evidence="3">The sequence shown here is derived from an EMBL/GenBank/DDBJ whole genome shotgun (WGS) entry which is preliminary data.</text>
</comment>
<dbReference type="PROSITE" id="PS00636">
    <property type="entry name" value="DNAJ_1"/>
    <property type="match status" value="1"/>
</dbReference>
<dbReference type="SMART" id="SM00271">
    <property type="entry name" value="DnaJ"/>
    <property type="match status" value="1"/>
</dbReference>
<proteinExistence type="predicted"/>
<organism evidence="3 4">
    <name type="scientific">Basidiobolus ranarum</name>
    <dbReference type="NCBI Taxonomy" id="34480"/>
    <lineage>
        <taxon>Eukaryota</taxon>
        <taxon>Fungi</taxon>
        <taxon>Fungi incertae sedis</taxon>
        <taxon>Zoopagomycota</taxon>
        <taxon>Entomophthoromycotina</taxon>
        <taxon>Basidiobolomycetes</taxon>
        <taxon>Basidiobolales</taxon>
        <taxon>Basidiobolaceae</taxon>
        <taxon>Basidiobolus</taxon>
    </lineage>
</organism>
<reference evidence="3 4" key="1">
    <citation type="submission" date="2023-04" db="EMBL/GenBank/DDBJ databases">
        <title>Genome of Basidiobolus ranarum AG-B5.</title>
        <authorList>
            <person name="Stajich J.E."/>
            <person name="Carter-House D."/>
            <person name="Gryganskyi A."/>
        </authorList>
    </citation>
    <scope>NUCLEOTIDE SEQUENCE [LARGE SCALE GENOMIC DNA]</scope>
    <source>
        <strain evidence="3 4">AG-B5</strain>
    </source>
</reference>
<dbReference type="EMBL" id="JASJQH010007994">
    <property type="protein sequence ID" value="KAK9696193.1"/>
    <property type="molecule type" value="Genomic_DNA"/>
</dbReference>
<dbReference type="PROSITE" id="PS50076">
    <property type="entry name" value="DNAJ_2"/>
    <property type="match status" value="1"/>
</dbReference>
<keyword evidence="4" id="KW-1185">Reference proteome</keyword>
<dbReference type="InterPro" id="IPR018253">
    <property type="entry name" value="DnaJ_domain_CS"/>
</dbReference>
<dbReference type="InterPro" id="IPR036869">
    <property type="entry name" value="J_dom_sf"/>
</dbReference>
<feature type="region of interest" description="Disordered" evidence="1">
    <location>
        <begin position="196"/>
        <end position="231"/>
    </location>
</feature>
<dbReference type="PANTHER" id="PTHR44924">
    <property type="entry name" value="DNAJ SUBFAMILY A MEMBER 2"/>
    <property type="match status" value="1"/>
</dbReference>
<dbReference type="SUPFAM" id="SSF46565">
    <property type="entry name" value="Chaperone J-domain"/>
    <property type="match status" value="1"/>
</dbReference>
<feature type="region of interest" description="Disordered" evidence="1">
    <location>
        <begin position="60"/>
        <end position="83"/>
    </location>
</feature>
<evidence type="ECO:0000256" key="1">
    <source>
        <dbReference type="SAM" id="MobiDB-lite"/>
    </source>
</evidence>
<feature type="compositionally biased region" description="Polar residues" evidence="1">
    <location>
        <begin position="60"/>
        <end position="76"/>
    </location>
</feature>
<dbReference type="Gene3D" id="1.10.287.110">
    <property type="entry name" value="DnaJ domain"/>
    <property type="match status" value="1"/>
</dbReference>
<dbReference type="InterPro" id="IPR001623">
    <property type="entry name" value="DnaJ_domain"/>
</dbReference>